<dbReference type="EMBL" id="VDMD01000044">
    <property type="protein sequence ID" value="TRM57660.1"/>
    <property type="molecule type" value="Genomic_DNA"/>
</dbReference>
<dbReference type="AlphaFoldDB" id="A0A550BYM2"/>
<sequence>MASTPDHETAALWVALMKQPTFTIGEFLDAGPAFHLWLWEALGKEQAIKVLSAKGVLEQETPAEPTPEERTATPAQMSEELEEAEDDIVEWSPSEGDVKPEIRSATPPSSSSSGHQPTLQQSDQASVAGPSAGRKRIRYTGKGKAPEVVTERCQRCVRLHIPCMVQNGKSASFACKACREGKCRCERV</sequence>
<feature type="compositionally biased region" description="Polar residues" evidence="1">
    <location>
        <begin position="114"/>
        <end position="125"/>
    </location>
</feature>
<name>A0A550BYM2_9AGAR</name>
<keyword evidence="3" id="KW-1185">Reference proteome</keyword>
<organism evidence="2 3">
    <name type="scientific">Schizophyllum amplum</name>
    <dbReference type="NCBI Taxonomy" id="97359"/>
    <lineage>
        <taxon>Eukaryota</taxon>
        <taxon>Fungi</taxon>
        <taxon>Dikarya</taxon>
        <taxon>Basidiomycota</taxon>
        <taxon>Agaricomycotina</taxon>
        <taxon>Agaricomycetes</taxon>
        <taxon>Agaricomycetidae</taxon>
        <taxon>Agaricales</taxon>
        <taxon>Schizophyllaceae</taxon>
        <taxon>Schizophyllum</taxon>
    </lineage>
</organism>
<reference evidence="2 3" key="1">
    <citation type="journal article" date="2019" name="New Phytol.">
        <title>Comparative genomics reveals unique wood-decay strategies and fruiting body development in the Schizophyllaceae.</title>
        <authorList>
            <person name="Almasi E."/>
            <person name="Sahu N."/>
            <person name="Krizsan K."/>
            <person name="Balint B."/>
            <person name="Kovacs G.M."/>
            <person name="Kiss B."/>
            <person name="Cseklye J."/>
            <person name="Drula E."/>
            <person name="Henrissat B."/>
            <person name="Nagy I."/>
            <person name="Chovatia M."/>
            <person name="Adam C."/>
            <person name="LaButti K."/>
            <person name="Lipzen A."/>
            <person name="Riley R."/>
            <person name="Grigoriev I.V."/>
            <person name="Nagy L.G."/>
        </authorList>
    </citation>
    <scope>NUCLEOTIDE SEQUENCE [LARGE SCALE GENOMIC DNA]</scope>
    <source>
        <strain evidence="2 3">NL-1724</strain>
    </source>
</reference>
<gene>
    <name evidence="2" type="ORF">BD626DRAFT_514141</name>
</gene>
<evidence type="ECO:0000256" key="1">
    <source>
        <dbReference type="SAM" id="MobiDB-lite"/>
    </source>
</evidence>
<proteinExistence type="predicted"/>
<protein>
    <submittedName>
        <fullName evidence="2">Uncharacterized protein</fullName>
    </submittedName>
</protein>
<evidence type="ECO:0000313" key="2">
    <source>
        <dbReference type="EMBL" id="TRM57660.1"/>
    </source>
</evidence>
<evidence type="ECO:0000313" key="3">
    <source>
        <dbReference type="Proteomes" id="UP000320762"/>
    </source>
</evidence>
<feature type="compositionally biased region" description="Acidic residues" evidence="1">
    <location>
        <begin position="79"/>
        <end position="89"/>
    </location>
</feature>
<comment type="caution">
    <text evidence="2">The sequence shown here is derived from an EMBL/GenBank/DDBJ whole genome shotgun (WGS) entry which is preliminary data.</text>
</comment>
<dbReference type="Proteomes" id="UP000320762">
    <property type="component" value="Unassembled WGS sequence"/>
</dbReference>
<accession>A0A550BYM2</accession>
<feature type="region of interest" description="Disordered" evidence="1">
    <location>
        <begin position="58"/>
        <end position="143"/>
    </location>
</feature>